<dbReference type="EMBL" id="MSFM01000010">
    <property type="protein sequence ID" value="PKY02027.1"/>
    <property type="molecule type" value="Genomic_DNA"/>
</dbReference>
<gene>
    <name evidence="1" type="ORF">P168DRAFT_292147</name>
</gene>
<evidence type="ECO:0000313" key="1">
    <source>
        <dbReference type="EMBL" id="PKY02027.1"/>
    </source>
</evidence>
<comment type="caution">
    <text evidence="1">The sequence shown here is derived from an EMBL/GenBank/DDBJ whole genome shotgun (WGS) entry which is preliminary data.</text>
</comment>
<keyword evidence="2" id="KW-1185">Reference proteome</keyword>
<dbReference type="AlphaFoldDB" id="A0A2I1CWM6"/>
<accession>A0A2I1CWM6</accession>
<protein>
    <submittedName>
        <fullName evidence="1">Uncharacterized protein</fullName>
    </submittedName>
</protein>
<dbReference type="Proteomes" id="UP000234254">
    <property type="component" value="Unassembled WGS sequence"/>
</dbReference>
<dbReference type="VEuPathDB" id="FungiDB:P168DRAFT_292147"/>
<dbReference type="GeneID" id="36545054"/>
<dbReference type="RefSeq" id="XP_024690621.1">
    <property type="nucleotide sequence ID" value="XM_024837530.1"/>
</dbReference>
<sequence length="94" mass="10314">MKAIFLEADPVHTVVDNDQECPGRLYLLEGRHVLKPATAARDNDVSKEFKSDTVGRSVLHQEPFQLAGSDSTEICDDAMCLVLFPPDTPGRSSI</sequence>
<organism evidence="1 2">
    <name type="scientific">Aspergillus campestris (strain IBT 28561)</name>
    <dbReference type="NCBI Taxonomy" id="1392248"/>
    <lineage>
        <taxon>Eukaryota</taxon>
        <taxon>Fungi</taxon>
        <taxon>Dikarya</taxon>
        <taxon>Ascomycota</taxon>
        <taxon>Pezizomycotina</taxon>
        <taxon>Eurotiomycetes</taxon>
        <taxon>Eurotiomycetidae</taxon>
        <taxon>Eurotiales</taxon>
        <taxon>Aspergillaceae</taxon>
        <taxon>Aspergillus</taxon>
        <taxon>Aspergillus subgen. Circumdati</taxon>
    </lineage>
</organism>
<evidence type="ECO:0000313" key="2">
    <source>
        <dbReference type="Proteomes" id="UP000234254"/>
    </source>
</evidence>
<proteinExistence type="predicted"/>
<name>A0A2I1CWM6_ASPC2</name>
<reference evidence="1" key="1">
    <citation type="submission" date="2016-12" db="EMBL/GenBank/DDBJ databases">
        <title>The genomes of Aspergillus section Nigri reveals drivers in fungal speciation.</title>
        <authorList>
            <consortium name="DOE Joint Genome Institute"/>
            <person name="Vesth T.C."/>
            <person name="Nybo J."/>
            <person name="Theobald S."/>
            <person name="Brandl J."/>
            <person name="Frisvad J.C."/>
            <person name="Nielsen K.F."/>
            <person name="Lyhne E.K."/>
            <person name="Kogle M.E."/>
            <person name="Kuo A."/>
            <person name="Riley R."/>
            <person name="Clum A."/>
            <person name="Nolan M."/>
            <person name="Lipzen A."/>
            <person name="Salamov A."/>
            <person name="Henrissat B."/>
            <person name="Wiebenga A."/>
            <person name="De vries R.P."/>
            <person name="Grigoriev I.V."/>
            <person name="Mortensen U.H."/>
            <person name="Andersen M.R."/>
            <person name="Baker S.E."/>
        </authorList>
    </citation>
    <scope>NUCLEOTIDE SEQUENCE</scope>
    <source>
        <strain evidence="1">IBT 28561</strain>
    </source>
</reference>